<organism evidence="2 3">
    <name type="scientific">Golovinomyces cichoracearum</name>
    <dbReference type="NCBI Taxonomy" id="62708"/>
    <lineage>
        <taxon>Eukaryota</taxon>
        <taxon>Fungi</taxon>
        <taxon>Dikarya</taxon>
        <taxon>Ascomycota</taxon>
        <taxon>Pezizomycotina</taxon>
        <taxon>Leotiomycetes</taxon>
        <taxon>Erysiphales</taxon>
        <taxon>Erysiphaceae</taxon>
        <taxon>Golovinomyces</taxon>
    </lineage>
</organism>
<dbReference type="PANTHER" id="PTHR42083:SF1">
    <property type="entry name" value="MARVEL DOMAIN-CONTAINING PROTEIN"/>
    <property type="match status" value="1"/>
</dbReference>
<keyword evidence="1" id="KW-1133">Transmembrane helix</keyword>
<dbReference type="PANTHER" id="PTHR42083">
    <property type="entry name" value="MARVEL DOMAIN-CONTAINING PROTEIN"/>
    <property type="match status" value="1"/>
</dbReference>
<sequence>MGLRDRRFELSIIYIFQSICRVIQLVLALAVCGIYGMEFSGHDSWKGRWIYAEVTAGLSAITAILYLLPFFTRIPFVFLWDFIIFILWIVLFGIFGKLYIPEDAAGNYRVQKMKNTVWLVLANGISWLLSAIGMGFLWLYRKRNSMFTGRAIV</sequence>
<keyword evidence="3" id="KW-1185">Reference proteome</keyword>
<proteinExistence type="predicted"/>
<dbReference type="AlphaFoldDB" id="A0A420ID80"/>
<accession>A0A420ID80</accession>
<evidence type="ECO:0000313" key="2">
    <source>
        <dbReference type="EMBL" id="RKF72481.1"/>
    </source>
</evidence>
<keyword evidence="1" id="KW-0472">Membrane</keyword>
<protein>
    <recommendedName>
        <fullName evidence="4">MARVEL domain-containing protein</fullName>
    </recommendedName>
</protein>
<feature type="transmembrane region" description="Helical" evidence="1">
    <location>
        <begin position="120"/>
        <end position="140"/>
    </location>
</feature>
<keyword evidence="1" id="KW-0812">Transmembrane</keyword>
<feature type="transmembrane region" description="Helical" evidence="1">
    <location>
        <begin position="49"/>
        <end position="71"/>
    </location>
</feature>
<evidence type="ECO:0000313" key="3">
    <source>
        <dbReference type="Proteomes" id="UP000283383"/>
    </source>
</evidence>
<feature type="transmembrane region" description="Helical" evidence="1">
    <location>
        <begin position="78"/>
        <end position="100"/>
    </location>
</feature>
<dbReference type="Proteomes" id="UP000283383">
    <property type="component" value="Unassembled WGS sequence"/>
</dbReference>
<dbReference type="EMBL" id="MCBQ01009790">
    <property type="protein sequence ID" value="RKF72481.1"/>
    <property type="molecule type" value="Genomic_DNA"/>
</dbReference>
<gene>
    <name evidence="2" type="ORF">GcM3_097027</name>
</gene>
<evidence type="ECO:0000256" key="1">
    <source>
        <dbReference type="SAM" id="Phobius"/>
    </source>
</evidence>
<comment type="caution">
    <text evidence="2">The sequence shown here is derived from an EMBL/GenBank/DDBJ whole genome shotgun (WGS) entry which is preliminary data.</text>
</comment>
<name>A0A420ID80_9PEZI</name>
<evidence type="ECO:0008006" key="4">
    <source>
        <dbReference type="Google" id="ProtNLM"/>
    </source>
</evidence>
<feature type="transmembrane region" description="Helical" evidence="1">
    <location>
        <begin position="12"/>
        <end position="37"/>
    </location>
</feature>
<reference evidence="2 3" key="1">
    <citation type="journal article" date="2018" name="BMC Genomics">
        <title>Comparative genome analyses reveal sequence features reflecting distinct modes of host-adaptation between dicot and monocot powdery mildew.</title>
        <authorList>
            <person name="Wu Y."/>
            <person name="Ma X."/>
            <person name="Pan Z."/>
            <person name="Kale S.D."/>
            <person name="Song Y."/>
            <person name="King H."/>
            <person name="Zhang Q."/>
            <person name="Presley C."/>
            <person name="Deng X."/>
            <person name="Wei C.I."/>
            <person name="Xiao S."/>
        </authorList>
    </citation>
    <scope>NUCLEOTIDE SEQUENCE [LARGE SCALE GENOMIC DNA]</scope>
    <source>
        <strain evidence="2">UMSG3</strain>
    </source>
</reference>